<dbReference type="Gene3D" id="3.40.50.1580">
    <property type="entry name" value="Nucleoside phosphorylase domain"/>
    <property type="match status" value="1"/>
</dbReference>
<dbReference type="CDD" id="cd09009">
    <property type="entry name" value="PNP-EcPNPII_like"/>
    <property type="match status" value="1"/>
</dbReference>
<comment type="pathway">
    <text evidence="1 5">Purine metabolism; purine nucleoside salvage.</text>
</comment>
<evidence type="ECO:0000256" key="1">
    <source>
        <dbReference type="ARBA" id="ARBA00005058"/>
    </source>
</evidence>
<evidence type="ECO:0000256" key="5">
    <source>
        <dbReference type="PIRNR" id="PIRNR000477"/>
    </source>
</evidence>
<dbReference type="STRING" id="1121439.dsat_1378"/>
<dbReference type="PANTHER" id="PTHR11904">
    <property type="entry name" value="METHYLTHIOADENOSINE/PURINE NUCLEOSIDE PHOSPHORYLASE"/>
    <property type="match status" value="1"/>
</dbReference>
<evidence type="ECO:0000256" key="3">
    <source>
        <dbReference type="ARBA" id="ARBA00022676"/>
    </source>
</evidence>
<dbReference type="GO" id="GO:0004731">
    <property type="term" value="F:purine-nucleoside phosphorylase activity"/>
    <property type="evidence" value="ECO:0007669"/>
    <property type="project" value="UniProtKB-EC"/>
</dbReference>
<dbReference type="OrthoDB" id="1523230at2"/>
<proteinExistence type="inferred from homology"/>
<dbReference type="InterPro" id="IPR000845">
    <property type="entry name" value="Nucleoside_phosphorylase_d"/>
</dbReference>
<comment type="similarity">
    <text evidence="2 5">Belongs to the PNP/MTAP phosphorylase family.</text>
</comment>
<dbReference type="PATRIC" id="fig|1121439.3.peg.2761"/>
<keyword evidence="8" id="KW-1185">Reference proteome</keyword>
<dbReference type="PANTHER" id="PTHR11904:SF9">
    <property type="entry name" value="PURINE NUCLEOSIDE PHOSPHORYLASE-RELATED"/>
    <property type="match status" value="1"/>
</dbReference>
<dbReference type="AlphaFoldDB" id="S7T250"/>
<feature type="domain" description="Nucleoside phosphorylase" evidence="6">
    <location>
        <begin position="26"/>
        <end position="270"/>
    </location>
</feature>
<evidence type="ECO:0000256" key="2">
    <source>
        <dbReference type="ARBA" id="ARBA00006751"/>
    </source>
</evidence>
<comment type="caution">
    <text evidence="7">The sequence shown here is derived from an EMBL/GenBank/DDBJ whole genome shotgun (WGS) entry which is preliminary data.</text>
</comment>
<dbReference type="Proteomes" id="UP000014975">
    <property type="component" value="Unassembled WGS sequence"/>
</dbReference>
<dbReference type="PIRSF" id="PIRSF000477">
    <property type="entry name" value="PurNPase"/>
    <property type="match status" value="1"/>
</dbReference>
<dbReference type="NCBIfam" id="TIGR01697">
    <property type="entry name" value="PNPH-PUNA-XAPA"/>
    <property type="match status" value="1"/>
</dbReference>
<evidence type="ECO:0000259" key="6">
    <source>
        <dbReference type="Pfam" id="PF01048"/>
    </source>
</evidence>
<dbReference type="UniPathway" id="UPA00606"/>
<dbReference type="RefSeq" id="WP_020888074.1">
    <property type="nucleotide sequence ID" value="NZ_ATHI01000031.1"/>
</dbReference>
<dbReference type="GO" id="GO:0009116">
    <property type="term" value="P:nucleoside metabolic process"/>
    <property type="evidence" value="ECO:0007669"/>
    <property type="project" value="InterPro"/>
</dbReference>
<sequence length="285" mass="30587">MQNIGKVQECARLVRDRLGAVEPEAVGIVLGTGLGGFAETLTDARIPYDEIPGFPASTVASHAGALLQGRVTDRQVLALSGRVHIYEGYDPRDICLGVRTLAALGVKTVILTNAAGALDPRFCVGDLMCISDHLNWTGRTPLAGPNRDEWGCRFPDMRQVWSPELIALTMETALSLGIRLEKGVYLQTPGPQMETPAETRAYRMLGADAVGMSTVLEAIALHHMGVKLLGISCLTNKNLPDCMEEASLETVIARATETGGRLSRLLRALIPKIPEPEDAHAGKNA</sequence>
<evidence type="ECO:0000313" key="8">
    <source>
        <dbReference type="Proteomes" id="UP000014975"/>
    </source>
</evidence>
<dbReference type="Pfam" id="PF01048">
    <property type="entry name" value="PNP_UDP_1"/>
    <property type="match status" value="1"/>
</dbReference>
<keyword evidence="3 5" id="KW-0328">Glycosyltransferase</keyword>
<protein>
    <recommendedName>
        <fullName evidence="5">Purine nucleoside phosphorylase</fullName>
        <ecNumber evidence="5">2.4.2.1</ecNumber>
    </recommendedName>
    <alternativeName>
        <fullName evidence="5">Inosine-guanosine phosphorylase</fullName>
    </alternativeName>
</protein>
<keyword evidence="4 5" id="KW-0808">Transferase</keyword>
<dbReference type="InterPro" id="IPR035994">
    <property type="entry name" value="Nucleoside_phosphorylase_sf"/>
</dbReference>
<organism evidence="7 8">
    <name type="scientific">Alkalidesulfovibrio alkalitolerans DSM 16529</name>
    <dbReference type="NCBI Taxonomy" id="1121439"/>
    <lineage>
        <taxon>Bacteria</taxon>
        <taxon>Pseudomonadati</taxon>
        <taxon>Thermodesulfobacteriota</taxon>
        <taxon>Desulfovibrionia</taxon>
        <taxon>Desulfovibrionales</taxon>
        <taxon>Desulfovibrionaceae</taxon>
        <taxon>Alkalidesulfovibrio</taxon>
    </lineage>
</organism>
<comment type="function">
    <text evidence="5">The purine nucleoside phosphorylases catalyze the phosphorolytic breakdown of the N-glycosidic bond in the beta-(deoxy)ribonucleoside molecules, with the formation of the corresponding free purine bases and pentose-1-phosphate.</text>
</comment>
<gene>
    <name evidence="7" type="ORF">dsat_1378</name>
</gene>
<accession>S7T250</accession>
<evidence type="ECO:0000313" key="7">
    <source>
        <dbReference type="EMBL" id="EPR30656.1"/>
    </source>
</evidence>
<dbReference type="InterPro" id="IPR011268">
    <property type="entry name" value="Purine_phosphorylase"/>
</dbReference>
<dbReference type="SUPFAM" id="SSF53167">
    <property type="entry name" value="Purine and uridine phosphorylases"/>
    <property type="match status" value="1"/>
</dbReference>
<dbReference type="EMBL" id="ATHI01000031">
    <property type="protein sequence ID" value="EPR30656.1"/>
    <property type="molecule type" value="Genomic_DNA"/>
</dbReference>
<dbReference type="eggNOG" id="COG0005">
    <property type="taxonomic scope" value="Bacteria"/>
</dbReference>
<dbReference type="GO" id="GO:0005737">
    <property type="term" value="C:cytoplasm"/>
    <property type="evidence" value="ECO:0007669"/>
    <property type="project" value="TreeGrafter"/>
</dbReference>
<dbReference type="EC" id="2.4.2.1" evidence="5"/>
<reference evidence="7 8" key="1">
    <citation type="journal article" date="2013" name="Genome Announc.">
        <title>Draft genome sequences for three mercury-methylating, sulfate-reducing bacteria.</title>
        <authorList>
            <person name="Brown S.D."/>
            <person name="Hurt R.A.Jr."/>
            <person name="Gilmour C.C."/>
            <person name="Elias D.A."/>
        </authorList>
    </citation>
    <scope>NUCLEOTIDE SEQUENCE [LARGE SCALE GENOMIC DNA]</scope>
    <source>
        <strain evidence="7 8">DSM 16529</strain>
    </source>
</reference>
<dbReference type="NCBIfam" id="NF006054">
    <property type="entry name" value="PRK08202.1"/>
    <property type="match status" value="1"/>
</dbReference>
<name>S7T250_9BACT</name>
<evidence type="ECO:0000256" key="4">
    <source>
        <dbReference type="ARBA" id="ARBA00022679"/>
    </source>
</evidence>